<evidence type="ECO:0000313" key="2">
    <source>
        <dbReference type="EMBL" id="QJI02718.1"/>
    </source>
</evidence>
<reference evidence="1" key="1">
    <citation type="submission" date="2020-03" db="EMBL/GenBank/DDBJ databases">
        <title>The deep terrestrial virosphere.</title>
        <authorList>
            <person name="Holmfeldt K."/>
            <person name="Nilsson E."/>
            <person name="Simone D."/>
            <person name="Lopez-Fernandez M."/>
            <person name="Wu X."/>
            <person name="de Brujin I."/>
            <person name="Lundin D."/>
            <person name="Andersson A."/>
            <person name="Bertilsson S."/>
            <person name="Dopson M."/>
        </authorList>
    </citation>
    <scope>NUCLEOTIDE SEQUENCE</scope>
    <source>
        <strain evidence="1">TM448A03703</strain>
        <strain evidence="2">TM448B03554</strain>
    </source>
</reference>
<organism evidence="1">
    <name type="scientific">viral metagenome</name>
    <dbReference type="NCBI Taxonomy" id="1070528"/>
    <lineage>
        <taxon>unclassified sequences</taxon>
        <taxon>metagenomes</taxon>
        <taxon>organismal metagenomes</taxon>
    </lineage>
</organism>
<dbReference type="AlphaFoldDB" id="A0A6H2A1X2"/>
<gene>
    <name evidence="1" type="ORF">TM448A03703_0016</name>
    <name evidence="2" type="ORF">TM448B03554_0001</name>
</gene>
<dbReference type="EMBL" id="MT145025">
    <property type="protein sequence ID" value="QJI02718.1"/>
    <property type="molecule type" value="Genomic_DNA"/>
</dbReference>
<proteinExistence type="predicted"/>
<accession>A0A6H2A1X2</accession>
<dbReference type="EMBL" id="MT144431">
    <property type="protein sequence ID" value="QJA53567.1"/>
    <property type="molecule type" value="Genomic_DNA"/>
</dbReference>
<name>A0A6H2A1X2_9ZZZZ</name>
<evidence type="ECO:0000313" key="1">
    <source>
        <dbReference type="EMBL" id="QJA53567.1"/>
    </source>
</evidence>
<protein>
    <submittedName>
        <fullName evidence="1">Uncharacterized protein</fullName>
    </submittedName>
</protein>
<sequence length="69" mass="7668">MEIEHSKIHDIIVKAKKVEPLSEKEYRYKTPSREVVLGMKFDRGEAVIDRITGEGGEVIGGIKEAVVTG</sequence>